<feature type="domain" description="Protein kinase" evidence="5">
    <location>
        <begin position="106"/>
        <end position="439"/>
    </location>
</feature>
<accession>A0AAD7UH45</accession>
<dbReference type="SUPFAM" id="SSF56112">
    <property type="entry name" value="Protein kinase-like (PK-like)"/>
    <property type="match status" value="1"/>
</dbReference>
<feature type="compositionally biased region" description="Acidic residues" evidence="4">
    <location>
        <begin position="154"/>
        <end position="165"/>
    </location>
</feature>
<feature type="coiled-coil region" evidence="3">
    <location>
        <begin position="4"/>
        <end position="31"/>
    </location>
</feature>
<evidence type="ECO:0000313" key="7">
    <source>
        <dbReference type="Proteomes" id="UP001230188"/>
    </source>
</evidence>
<dbReference type="InterPro" id="IPR001245">
    <property type="entry name" value="Ser-Thr/Tyr_kinase_cat_dom"/>
</dbReference>
<name>A0AAD7UH45_9STRA</name>
<dbReference type="PROSITE" id="PS50011">
    <property type="entry name" value="PROTEIN_KINASE_DOM"/>
    <property type="match status" value="1"/>
</dbReference>
<evidence type="ECO:0000256" key="2">
    <source>
        <dbReference type="ARBA" id="ARBA00022840"/>
    </source>
</evidence>
<dbReference type="GO" id="GO:0005524">
    <property type="term" value="F:ATP binding"/>
    <property type="evidence" value="ECO:0007669"/>
    <property type="project" value="UniProtKB-KW"/>
</dbReference>
<dbReference type="AlphaFoldDB" id="A0AAD7UH45"/>
<feature type="region of interest" description="Disordered" evidence="4">
    <location>
        <begin position="441"/>
        <end position="480"/>
    </location>
</feature>
<feature type="compositionally biased region" description="Basic and acidic residues" evidence="4">
    <location>
        <begin position="117"/>
        <end position="135"/>
    </location>
</feature>
<evidence type="ECO:0000313" key="6">
    <source>
        <dbReference type="EMBL" id="KAJ8606096.1"/>
    </source>
</evidence>
<evidence type="ECO:0000256" key="1">
    <source>
        <dbReference type="ARBA" id="ARBA00022741"/>
    </source>
</evidence>
<sequence length="509" mass="55473">MEAVDNLEAQARELRARAAAAQQRRVALTLDRAAASGAATPSEEESEFISLEAELTKAALLAQAEAEAARVRANAREETSRLADAARQVRELREQQQQEMERIQAALVGDIVGGGSEQRDDLSGRHAQKDTGYDSEKEEEGGILPPSATTAYPSDDDDDDDDNDDAAGANVGPLEKEDASAAFEEIPWAELNMEDESWLGRWRGEAVIAAPPRALGARELLVLKAIAHRPDRLVGVLGYTKLSTSRWALVSRAPIRLVRDLSPDEMRSAARVVLRDVARGLEAIADLGLVHRGVAPPAVGDFGGDSYKLVDFDLTRSLAASHYFFDEPNALPEAVVRYAAAETLEFGTWSAKSDVWAAAALSCQMLDGGTRPFDDLHPDASVRPAVVAGRRPAPPANVPPYLAMLLRDCFLDDPNARPFPADLARRADAIEEGHHLPVFRVPSAPPWRPSFDEDPGVPDEANDPHYSTTTPTPQGHQRHKMWRTPAHSLVHRFRRTIVTAARHYAAAEC</sequence>
<dbReference type="Pfam" id="PF07714">
    <property type="entry name" value="PK_Tyr_Ser-Thr"/>
    <property type="match status" value="1"/>
</dbReference>
<dbReference type="Proteomes" id="UP001230188">
    <property type="component" value="Unassembled WGS sequence"/>
</dbReference>
<organism evidence="6 7">
    <name type="scientific">Chrysophaeum taylorii</name>
    <dbReference type="NCBI Taxonomy" id="2483200"/>
    <lineage>
        <taxon>Eukaryota</taxon>
        <taxon>Sar</taxon>
        <taxon>Stramenopiles</taxon>
        <taxon>Ochrophyta</taxon>
        <taxon>Pelagophyceae</taxon>
        <taxon>Pelagomonadales</taxon>
        <taxon>Pelagomonadaceae</taxon>
        <taxon>Chrysophaeum</taxon>
    </lineage>
</organism>
<proteinExistence type="predicted"/>
<keyword evidence="1" id="KW-0547">Nucleotide-binding</keyword>
<comment type="caution">
    <text evidence="6">The sequence shown here is derived from an EMBL/GenBank/DDBJ whole genome shotgun (WGS) entry which is preliminary data.</text>
</comment>
<keyword evidence="7" id="KW-1185">Reference proteome</keyword>
<dbReference type="InterPro" id="IPR011009">
    <property type="entry name" value="Kinase-like_dom_sf"/>
</dbReference>
<dbReference type="EMBL" id="JAQMWT010000296">
    <property type="protein sequence ID" value="KAJ8606096.1"/>
    <property type="molecule type" value="Genomic_DNA"/>
</dbReference>
<gene>
    <name evidence="6" type="ORF">CTAYLR_010809</name>
</gene>
<feature type="region of interest" description="Disordered" evidence="4">
    <location>
        <begin position="113"/>
        <end position="179"/>
    </location>
</feature>
<reference evidence="6" key="1">
    <citation type="submission" date="2023-01" db="EMBL/GenBank/DDBJ databases">
        <title>Metagenome sequencing of chrysophaentin producing Chrysophaeum taylorii.</title>
        <authorList>
            <person name="Davison J."/>
            <person name="Bewley C."/>
        </authorList>
    </citation>
    <scope>NUCLEOTIDE SEQUENCE</scope>
    <source>
        <strain evidence="6">NIES-1699</strain>
    </source>
</reference>
<evidence type="ECO:0000256" key="3">
    <source>
        <dbReference type="SAM" id="Coils"/>
    </source>
</evidence>
<dbReference type="InterPro" id="IPR050198">
    <property type="entry name" value="Non-receptor_tyrosine_kinases"/>
</dbReference>
<feature type="compositionally biased region" description="Polar residues" evidence="4">
    <location>
        <begin position="465"/>
        <end position="475"/>
    </location>
</feature>
<evidence type="ECO:0000256" key="4">
    <source>
        <dbReference type="SAM" id="MobiDB-lite"/>
    </source>
</evidence>
<keyword evidence="3" id="KW-0175">Coiled coil</keyword>
<dbReference type="GO" id="GO:0004672">
    <property type="term" value="F:protein kinase activity"/>
    <property type="evidence" value="ECO:0007669"/>
    <property type="project" value="InterPro"/>
</dbReference>
<feature type="coiled-coil region" evidence="3">
    <location>
        <begin position="61"/>
        <end position="106"/>
    </location>
</feature>
<feature type="compositionally biased region" description="Acidic residues" evidence="4">
    <location>
        <begin position="452"/>
        <end position="461"/>
    </location>
</feature>
<keyword evidence="2" id="KW-0067">ATP-binding</keyword>
<protein>
    <recommendedName>
        <fullName evidence="5">Protein kinase domain-containing protein</fullName>
    </recommendedName>
</protein>
<evidence type="ECO:0000259" key="5">
    <source>
        <dbReference type="PROSITE" id="PS50011"/>
    </source>
</evidence>
<dbReference type="Gene3D" id="1.10.510.10">
    <property type="entry name" value="Transferase(Phosphotransferase) domain 1"/>
    <property type="match status" value="1"/>
</dbReference>
<dbReference type="PANTHER" id="PTHR24418">
    <property type="entry name" value="TYROSINE-PROTEIN KINASE"/>
    <property type="match status" value="1"/>
</dbReference>
<dbReference type="InterPro" id="IPR000719">
    <property type="entry name" value="Prot_kinase_dom"/>
</dbReference>